<feature type="chain" id="PRO_5014500422" evidence="1">
    <location>
        <begin position="27"/>
        <end position="77"/>
    </location>
</feature>
<sequence length="77" mass="8408">MTTCINRVHFFIAILCIASVLTIVDGIPPYDYCIGKGPCLSKGQDCGNYCLRNGYTLGGKCDYKPVCCCNAQIVLHK</sequence>
<evidence type="ECO:0000256" key="1">
    <source>
        <dbReference type="SAM" id="SignalP"/>
    </source>
</evidence>
<evidence type="ECO:0000313" key="3">
    <source>
        <dbReference type="EnsemblPlants" id="KEH38608"/>
    </source>
</evidence>
<dbReference type="HOGENOM" id="CLU_190964_0_0_1"/>
<dbReference type="EMBL" id="CM001218">
    <property type="protein sequence ID" value="KEH38608.1"/>
    <property type="molecule type" value="Genomic_DNA"/>
</dbReference>
<dbReference type="PaxDb" id="3880-AES66664"/>
<proteinExistence type="predicted"/>
<accession>A0A072VAZ1</accession>
<keyword evidence="4" id="KW-1185">Reference proteome</keyword>
<reference evidence="2 4" key="1">
    <citation type="journal article" date="2011" name="Nature">
        <title>The Medicago genome provides insight into the evolution of rhizobial symbioses.</title>
        <authorList>
            <person name="Young N.D."/>
            <person name="Debelle F."/>
            <person name="Oldroyd G.E."/>
            <person name="Geurts R."/>
            <person name="Cannon S.B."/>
            <person name="Udvardi M.K."/>
            <person name="Benedito V.A."/>
            <person name="Mayer K.F."/>
            <person name="Gouzy J."/>
            <person name="Schoof H."/>
            <person name="Van de Peer Y."/>
            <person name="Proost S."/>
            <person name="Cook D.R."/>
            <person name="Meyers B.C."/>
            <person name="Spannagl M."/>
            <person name="Cheung F."/>
            <person name="De Mita S."/>
            <person name="Krishnakumar V."/>
            <person name="Gundlach H."/>
            <person name="Zhou S."/>
            <person name="Mudge J."/>
            <person name="Bharti A.K."/>
            <person name="Murray J.D."/>
            <person name="Naoumkina M.A."/>
            <person name="Rosen B."/>
            <person name="Silverstein K.A."/>
            <person name="Tang H."/>
            <person name="Rombauts S."/>
            <person name="Zhao P.X."/>
            <person name="Zhou P."/>
            <person name="Barbe V."/>
            <person name="Bardou P."/>
            <person name="Bechner M."/>
            <person name="Bellec A."/>
            <person name="Berger A."/>
            <person name="Berges H."/>
            <person name="Bidwell S."/>
            <person name="Bisseling T."/>
            <person name="Choisne N."/>
            <person name="Couloux A."/>
            <person name="Denny R."/>
            <person name="Deshpande S."/>
            <person name="Dai X."/>
            <person name="Doyle J.J."/>
            <person name="Dudez A.M."/>
            <person name="Farmer A.D."/>
            <person name="Fouteau S."/>
            <person name="Franken C."/>
            <person name="Gibelin C."/>
            <person name="Gish J."/>
            <person name="Goldstein S."/>
            <person name="Gonzalez A.J."/>
            <person name="Green P.J."/>
            <person name="Hallab A."/>
            <person name="Hartog M."/>
            <person name="Hua A."/>
            <person name="Humphray S.J."/>
            <person name="Jeong D.H."/>
            <person name="Jing Y."/>
            <person name="Jocker A."/>
            <person name="Kenton S.M."/>
            <person name="Kim D.J."/>
            <person name="Klee K."/>
            <person name="Lai H."/>
            <person name="Lang C."/>
            <person name="Lin S."/>
            <person name="Macmil S.L."/>
            <person name="Magdelenat G."/>
            <person name="Matthews L."/>
            <person name="McCorrison J."/>
            <person name="Monaghan E.L."/>
            <person name="Mun J.H."/>
            <person name="Najar F.Z."/>
            <person name="Nicholson C."/>
            <person name="Noirot C."/>
            <person name="O'Bleness M."/>
            <person name="Paule C.R."/>
            <person name="Poulain J."/>
            <person name="Prion F."/>
            <person name="Qin B."/>
            <person name="Qu C."/>
            <person name="Retzel E.F."/>
            <person name="Riddle C."/>
            <person name="Sallet E."/>
            <person name="Samain S."/>
            <person name="Samson N."/>
            <person name="Sanders I."/>
            <person name="Saurat O."/>
            <person name="Scarpelli C."/>
            <person name="Schiex T."/>
            <person name="Segurens B."/>
            <person name="Severin A.J."/>
            <person name="Sherrier D.J."/>
            <person name="Shi R."/>
            <person name="Sims S."/>
            <person name="Singer S.R."/>
            <person name="Sinharoy S."/>
            <person name="Sterck L."/>
            <person name="Viollet A."/>
            <person name="Wang B.B."/>
            <person name="Wang K."/>
            <person name="Wang M."/>
            <person name="Wang X."/>
            <person name="Warfsmann J."/>
            <person name="Weissenbach J."/>
            <person name="White D.D."/>
            <person name="White J.D."/>
            <person name="Wiley G.B."/>
            <person name="Wincker P."/>
            <person name="Xing Y."/>
            <person name="Yang L."/>
            <person name="Yao Z."/>
            <person name="Ying F."/>
            <person name="Zhai J."/>
            <person name="Zhou L."/>
            <person name="Zuber A."/>
            <person name="Denarie J."/>
            <person name="Dixon R.A."/>
            <person name="May G.D."/>
            <person name="Schwartz D.C."/>
            <person name="Rogers J."/>
            <person name="Quetier F."/>
            <person name="Town C.D."/>
            <person name="Roe B.A."/>
        </authorList>
    </citation>
    <scope>NUCLEOTIDE SEQUENCE [LARGE SCALE GENOMIC DNA]</scope>
    <source>
        <strain evidence="2">A17</strain>
        <strain evidence="3 4">cv. Jemalong A17</strain>
    </source>
</reference>
<feature type="signal peptide" evidence="1">
    <location>
        <begin position="1"/>
        <end position="26"/>
    </location>
</feature>
<keyword evidence="1" id="KW-0732">Signal</keyword>
<dbReference type="Proteomes" id="UP000002051">
    <property type="component" value="Chromosome 2"/>
</dbReference>
<name>A0A072VAZ1_MEDTR</name>
<organism evidence="2 4">
    <name type="scientific">Medicago truncatula</name>
    <name type="common">Barrel medic</name>
    <name type="synonym">Medicago tribuloides</name>
    <dbReference type="NCBI Taxonomy" id="3880"/>
    <lineage>
        <taxon>Eukaryota</taxon>
        <taxon>Viridiplantae</taxon>
        <taxon>Streptophyta</taxon>
        <taxon>Embryophyta</taxon>
        <taxon>Tracheophyta</taxon>
        <taxon>Spermatophyta</taxon>
        <taxon>Magnoliopsida</taxon>
        <taxon>eudicotyledons</taxon>
        <taxon>Gunneridae</taxon>
        <taxon>Pentapetalae</taxon>
        <taxon>rosids</taxon>
        <taxon>fabids</taxon>
        <taxon>Fabales</taxon>
        <taxon>Fabaceae</taxon>
        <taxon>Papilionoideae</taxon>
        <taxon>50 kb inversion clade</taxon>
        <taxon>NPAAA clade</taxon>
        <taxon>Hologalegina</taxon>
        <taxon>IRL clade</taxon>
        <taxon>Trifolieae</taxon>
        <taxon>Medicago</taxon>
    </lineage>
</organism>
<dbReference type="EnsemblPlants" id="KEH38608">
    <property type="protein sequence ID" value="KEH38608"/>
    <property type="gene ID" value="MTR_2g076975"/>
</dbReference>
<reference evidence="3" key="3">
    <citation type="submission" date="2015-04" db="UniProtKB">
        <authorList>
            <consortium name="EnsemblPlants"/>
        </authorList>
    </citation>
    <scope>IDENTIFICATION</scope>
    <source>
        <strain evidence="3">cv. Jemalong A17</strain>
    </source>
</reference>
<dbReference type="AlphaFoldDB" id="A0A072VAZ1"/>
<protein>
    <submittedName>
        <fullName evidence="2">LCR-like protein</fullName>
    </submittedName>
</protein>
<evidence type="ECO:0000313" key="4">
    <source>
        <dbReference type="Proteomes" id="UP000002051"/>
    </source>
</evidence>
<evidence type="ECO:0000313" key="2">
    <source>
        <dbReference type="EMBL" id="KEH38608.1"/>
    </source>
</evidence>
<gene>
    <name evidence="2" type="ordered locus">MTR_2g076975</name>
</gene>
<reference evidence="2 4" key="2">
    <citation type="journal article" date="2014" name="BMC Genomics">
        <title>An improved genome release (version Mt4.0) for the model legume Medicago truncatula.</title>
        <authorList>
            <person name="Tang H."/>
            <person name="Krishnakumar V."/>
            <person name="Bidwell S."/>
            <person name="Rosen B."/>
            <person name="Chan A."/>
            <person name="Zhou S."/>
            <person name="Gentzbittel L."/>
            <person name="Childs K.L."/>
            <person name="Yandell M."/>
            <person name="Gundlach H."/>
            <person name="Mayer K.F."/>
            <person name="Schwartz D.C."/>
            <person name="Town C.D."/>
        </authorList>
    </citation>
    <scope>GENOME REANNOTATION</scope>
    <source>
        <strain evidence="2">A17</strain>
        <strain evidence="3 4">cv. Jemalong A17</strain>
    </source>
</reference>